<dbReference type="GO" id="GO:0008168">
    <property type="term" value="F:methyltransferase activity"/>
    <property type="evidence" value="ECO:0007669"/>
    <property type="project" value="UniProtKB-KW"/>
</dbReference>
<reference evidence="1 2" key="1">
    <citation type="submission" date="2023-06" db="EMBL/GenBank/DDBJ databases">
        <authorList>
            <person name="Oyuntsetseg B."/>
            <person name="Kim S.B."/>
        </authorList>
    </citation>
    <scope>NUCLEOTIDE SEQUENCE [LARGE SCALE GENOMIC DNA]</scope>
    <source>
        <strain evidence="1 2">4-36</strain>
    </source>
</reference>
<keyword evidence="2" id="KW-1185">Reference proteome</keyword>
<dbReference type="PANTHER" id="PTHR43167">
    <property type="entry name" value="PUTATIVE (AFU_ORTHOLOGUE AFUA_6G01830)-RELATED"/>
    <property type="match status" value="1"/>
</dbReference>
<evidence type="ECO:0000313" key="1">
    <source>
        <dbReference type="EMBL" id="WIY04884.1"/>
    </source>
</evidence>
<dbReference type="Proteomes" id="UP001239397">
    <property type="component" value="Chromosome"/>
</dbReference>
<dbReference type="KEGG" id="amog:QRX60_13915"/>
<organism evidence="1 2">
    <name type="scientific">Amycolatopsis mongoliensis</name>
    <dbReference type="NCBI Taxonomy" id="715475"/>
    <lineage>
        <taxon>Bacteria</taxon>
        <taxon>Bacillati</taxon>
        <taxon>Actinomycetota</taxon>
        <taxon>Actinomycetes</taxon>
        <taxon>Pseudonocardiales</taxon>
        <taxon>Pseudonocardiaceae</taxon>
        <taxon>Amycolatopsis</taxon>
    </lineage>
</organism>
<dbReference type="EMBL" id="CP127295">
    <property type="protein sequence ID" value="WIY04884.1"/>
    <property type="molecule type" value="Genomic_DNA"/>
</dbReference>
<dbReference type="AlphaFoldDB" id="A0A9Y2JWG1"/>
<dbReference type="InterPro" id="IPR029063">
    <property type="entry name" value="SAM-dependent_MTases_sf"/>
</dbReference>
<dbReference type="CDD" id="cd02440">
    <property type="entry name" value="AdoMet_MTases"/>
    <property type="match status" value="1"/>
</dbReference>
<dbReference type="RefSeq" id="WP_286001201.1">
    <property type="nucleotide sequence ID" value="NZ_CP127295.1"/>
</dbReference>
<name>A0A9Y2JWG1_9PSEU</name>
<evidence type="ECO:0000313" key="2">
    <source>
        <dbReference type="Proteomes" id="UP001239397"/>
    </source>
</evidence>
<accession>A0A9Y2JWG1</accession>
<proteinExistence type="predicted"/>
<dbReference type="Gene3D" id="3.40.50.150">
    <property type="entry name" value="Vaccinia Virus protein VP39"/>
    <property type="match status" value="1"/>
</dbReference>
<keyword evidence="1" id="KW-0808">Transferase</keyword>
<dbReference type="EC" id="2.1.1.-" evidence="1"/>
<dbReference type="GO" id="GO:0032259">
    <property type="term" value="P:methylation"/>
    <property type="evidence" value="ECO:0007669"/>
    <property type="project" value="UniProtKB-KW"/>
</dbReference>
<sequence>MAEYADEPELVRRAARAAGRAGFGRSCHPAQGRLLRVLAGGVAGGTIGETGTGFGVGLAWLAAGAGPGTTLTSVEQDPGRHAAAAELFAGVPNVTLRHGDWTDLAAAAPFDLLVLDGGGQGKGAEPPLEPRDWLRPQGCLVVDDFTPMSSWPPKFRGEPDEARLHWLRHPDLLATELRLAPGLATVVARYVTPAPGPARRSSRTPSGLAG</sequence>
<protein>
    <submittedName>
        <fullName evidence="1">Class I SAM-dependent methyltransferase</fullName>
        <ecNumber evidence="1">2.1.1.-</ecNumber>
    </submittedName>
</protein>
<gene>
    <name evidence="1" type="ORF">QRX60_13915</name>
</gene>
<keyword evidence="1" id="KW-0489">Methyltransferase</keyword>
<dbReference type="Pfam" id="PF13578">
    <property type="entry name" value="Methyltransf_24"/>
    <property type="match status" value="1"/>
</dbReference>
<dbReference type="SUPFAM" id="SSF53335">
    <property type="entry name" value="S-adenosyl-L-methionine-dependent methyltransferases"/>
    <property type="match status" value="1"/>
</dbReference>
<dbReference type="PANTHER" id="PTHR43167:SF1">
    <property type="entry name" value="PUTATIVE (AFU_ORTHOLOGUE AFUA_6G01830)-RELATED"/>
    <property type="match status" value="1"/>
</dbReference>